<dbReference type="Proteomes" id="UP000774804">
    <property type="component" value="Unassembled WGS sequence"/>
</dbReference>
<dbReference type="Proteomes" id="UP000735874">
    <property type="component" value="Unassembled WGS sequence"/>
</dbReference>
<dbReference type="EMBL" id="RCMG01000701">
    <property type="protein sequence ID" value="KAG2850263.1"/>
    <property type="molecule type" value="Genomic_DNA"/>
</dbReference>
<comment type="caution">
    <text evidence="7">The sequence shown here is derived from an EMBL/GenBank/DDBJ whole genome shotgun (WGS) entry which is preliminary data.</text>
</comment>
<dbReference type="EMBL" id="RCMK01000700">
    <property type="protein sequence ID" value="KAG2915524.1"/>
    <property type="molecule type" value="Genomic_DNA"/>
</dbReference>
<name>A0A329RY47_9STRA</name>
<evidence type="ECO:0000313" key="2">
    <source>
        <dbReference type="EMBL" id="KAG2850263.1"/>
    </source>
</evidence>
<feature type="region of interest" description="Disordered" evidence="1">
    <location>
        <begin position="35"/>
        <end position="70"/>
    </location>
</feature>
<dbReference type="Proteomes" id="UP000736787">
    <property type="component" value="Unassembled WGS sequence"/>
</dbReference>
<reference evidence="2" key="2">
    <citation type="submission" date="2018-10" db="EMBL/GenBank/DDBJ databases">
        <title>Effector identification in a new, highly contiguous assembly of the strawberry crown rot pathogen Phytophthora cactorum.</title>
        <authorList>
            <person name="Armitage A.D."/>
            <person name="Nellist C.F."/>
            <person name="Bates H."/>
            <person name="Vickerstaff R.J."/>
            <person name="Harrison R.J."/>
        </authorList>
    </citation>
    <scope>NUCLEOTIDE SEQUENCE</scope>
    <source>
        <strain evidence="2">15-7</strain>
        <strain evidence="3">4032</strain>
        <strain evidence="4">4040</strain>
        <strain evidence="5">P415</strain>
        <strain evidence="6">P421</strain>
    </source>
</reference>
<evidence type="ECO:0000313" key="3">
    <source>
        <dbReference type="EMBL" id="KAG2900290.1"/>
    </source>
</evidence>
<dbReference type="AlphaFoldDB" id="A0A329RY47"/>
<evidence type="ECO:0000313" key="7">
    <source>
        <dbReference type="EMBL" id="RAW28352.1"/>
    </source>
</evidence>
<dbReference type="Proteomes" id="UP000760860">
    <property type="component" value="Unassembled WGS sequence"/>
</dbReference>
<keyword evidence="8" id="KW-1185">Reference proteome</keyword>
<feature type="compositionally biased region" description="Basic residues" evidence="1">
    <location>
        <begin position="138"/>
        <end position="151"/>
    </location>
</feature>
<organism evidence="7 8">
    <name type="scientific">Phytophthora cactorum</name>
    <dbReference type="NCBI Taxonomy" id="29920"/>
    <lineage>
        <taxon>Eukaryota</taxon>
        <taxon>Sar</taxon>
        <taxon>Stramenopiles</taxon>
        <taxon>Oomycota</taxon>
        <taxon>Peronosporomycetes</taxon>
        <taxon>Peronosporales</taxon>
        <taxon>Peronosporaceae</taxon>
        <taxon>Phytophthora</taxon>
    </lineage>
</organism>
<evidence type="ECO:0000313" key="8">
    <source>
        <dbReference type="Proteomes" id="UP000251314"/>
    </source>
</evidence>
<dbReference type="EMBL" id="RCMV01000700">
    <property type="protein sequence ID" value="KAG3213756.1"/>
    <property type="molecule type" value="Genomic_DNA"/>
</dbReference>
<feature type="compositionally biased region" description="Basic and acidic residues" evidence="1">
    <location>
        <begin position="57"/>
        <end position="70"/>
    </location>
</feature>
<feature type="region of interest" description="Disordered" evidence="1">
    <location>
        <begin position="89"/>
        <end position="162"/>
    </location>
</feature>
<dbReference type="OrthoDB" id="125510at2759"/>
<dbReference type="EMBL" id="RCML01000709">
    <property type="protein sequence ID" value="KAG2970720.1"/>
    <property type="molecule type" value="Genomic_DNA"/>
</dbReference>
<gene>
    <name evidence="7" type="ORF">PC110_g15261</name>
    <name evidence="2" type="ORF">PC113_g16942</name>
    <name evidence="3" type="ORF">PC115_g16269</name>
    <name evidence="4" type="ORF">PC117_g17976</name>
    <name evidence="5" type="ORF">PC118_g16711</name>
    <name evidence="6" type="ORF">PC129_g15316</name>
</gene>
<sequence length="197" mass="21987">MPNSSSSDAETVLGEDSPLSPCVWIHSATVEEWRQSPVQETAEISSEACSAQASEPRQGETDFRLQNTRRELQLSPASQLNVLSQISELADAQSRQQEARPEALQPNKPTQRTHMWAPVVETAKRKKNARTAASTTRPKAKKQKTTQKKPSHSQAERLAADMVDWETCSEGGLFTVDSSEEEDQWVYDDIIDNDFEA</sequence>
<evidence type="ECO:0000313" key="5">
    <source>
        <dbReference type="EMBL" id="KAG2970720.1"/>
    </source>
</evidence>
<protein>
    <submittedName>
        <fullName evidence="7">Uncharacterized protein</fullName>
    </submittedName>
</protein>
<proteinExistence type="predicted"/>
<evidence type="ECO:0000313" key="4">
    <source>
        <dbReference type="EMBL" id="KAG2915524.1"/>
    </source>
</evidence>
<dbReference type="Proteomes" id="UP000697107">
    <property type="component" value="Unassembled WGS sequence"/>
</dbReference>
<reference evidence="7 8" key="1">
    <citation type="submission" date="2018-01" db="EMBL/GenBank/DDBJ databases">
        <title>Draft genome of the strawberry crown rot pathogen Phytophthora cactorum.</title>
        <authorList>
            <person name="Armitage A.D."/>
            <person name="Lysoe E."/>
            <person name="Nellist C.F."/>
            <person name="Harrison R.J."/>
            <person name="Brurberg M.B."/>
        </authorList>
    </citation>
    <scope>NUCLEOTIDE SEQUENCE [LARGE SCALE GENOMIC DNA]</scope>
    <source>
        <strain evidence="7 8">10300</strain>
    </source>
</reference>
<feature type="region of interest" description="Disordered" evidence="1">
    <location>
        <begin position="1"/>
        <end position="20"/>
    </location>
</feature>
<dbReference type="EMBL" id="MJFZ01000494">
    <property type="protein sequence ID" value="RAW28352.1"/>
    <property type="molecule type" value="Genomic_DNA"/>
</dbReference>
<feature type="compositionally biased region" description="Polar residues" evidence="1">
    <location>
        <begin position="36"/>
        <end position="55"/>
    </location>
</feature>
<dbReference type="VEuPathDB" id="FungiDB:PC110_g15261"/>
<dbReference type="Proteomes" id="UP000251314">
    <property type="component" value="Unassembled WGS sequence"/>
</dbReference>
<evidence type="ECO:0000313" key="6">
    <source>
        <dbReference type="EMBL" id="KAG3213756.1"/>
    </source>
</evidence>
<evidence type="ECO:0000256" key="1">
    <source>
        <dbReference type="SAM" id="MobiDB-lite"/>
    </source>
</evidence>
<accession>A0A329RY47</accession>
<dbReference type="EMBL" id="RCMI01000702">
    <property type="protein sequence ID" value="KAG2900290.1"/>
    <property type="molecule type" value="Genomic_DNA"/>
</dbReference>